<dbReference type="CDD" id="cd23802">
    <property type="entry name" value="UBCc_UBE2Q"/>
    <property type="match status" value="1"/>
</dbReference>
<dbReference type="EMBL" id="KV417630">
    <property type="protein sequence ID" value="KZP13597.1"/>
    <property type="molecule type" value="Genomic_DNA"/>
</dbReference>
<dbReference type="Gene3D" id="3.10.110.10">
    <property type="entry name" value="Ubiquitin Conjugating Enzyme"/>
    <property type="match status" value="1"/>
</dbReference>
<keyword evidence="4" id="KW-0520">NAD</keyword>
<dbReference type="GO" id="GO:0003950">
    <property type="term" value="F:NAD+ poly-ADP-ribosyltransferase activity"/>
    <property type="evidence" value="ECO:0007669"/>
    <property type="project" value="InterPro"/>
</dbReference>
<dbReference type="Pfam" id="PF00644">
    <property type="entry name" value="PARP"/>
    <property type="match status" value="1"/>
</dbReference>
<dbReference type="SUPFAM" id="SSF56399">
    <property type="entry name" value="ADP-ribosylation"/>
    <property type="match status" value="1"/>
</dbReference>
<dbReference type="AlphaFoldDB" id="A0A166CF80"/>
<dbReference type="InterPro" id="IPR000608">
    <property type="entry name" value="UBC"/>
</dbReference>
<name>A0A166CF80_9AGAM</name>
<feature type="domain" description="UBC core" evidence="6">
    <location>
        <begin position="907"/>
        <end position="1088"/>
    </location>
</feature>
<keyword evidence="3" id="KW-0548">Nucleotidyltransferase</keyword>
<protein>
    <recommendedName>
        <fullName evidence="6">UBC core domain-containing protein</fullName>
    </recommendedName>
</protein>
<evidence type="ECO:0000259" key="6">
    <source>
        <dbReference type="PROSITE" id="PS50127"/>
    </source>
</evidence>
<sequence>MDDASDEIVYPSPGPSTSTVPLKGRKRFLADLEELKKPVVIKLGSHGYALKNVKAGEDEGSVEFEVLNPLGNHVVSANLLVSDTSEYPDHHTFYAFPIGSDVPHHISQILEDVSAGTSRSIRKTFEDLLTSTFKASREDDDEEDYEAYDQEDMVDNISKTVPPTVLTKNLQHDFLEIVACDYRPGIVKFGVDDFSLSVSIPVIKLADDIPARALMAWDRRLLSRSQHLTLLISGLRGTYPFLSAEGALTKDAVSRGTALQFKVGLTCKYKPSKEHALEAKRTFGLVEEDPDEVGWSAHDEPVVVDGGLGDNEPWDDEDEDEDEGGLDSFSLSSSLESLLDHSLLRVIQTRLKFGLGWAGAELLVSESEKLQQTAEDVIDHDRKAFTDADQTERKLTSSYNLPPDLLRDHEESDEDLNLPLIAFCYLIRRLTLCTRYCLVCHSKLNTDFEVLKPYVCDSKLCTYQFYAFNRGPSLEYEIRSNPATVDLLVSMAYTAAADQCLEDPLPVGMGIQVSPPDPARCIAPLYRVAPGQVAVNPLARVMPVTGPDGLCDFDDLGLLEKRAAIAELINHLPPVREMKRHLERKVKAGKAKPTLSSMDPSIPAAAWLILRWCVASCTAHLEELRSDEDLIRNIDGVWRQFRFTIGAPDAEAKFKEAVKRAQSEDQNAVTYPSLYAFHGSAMKNWHSIIRHGLWFKTIAHGRAFGNGVYFAKDGSTSMGGYAQGSNNHWKHSRIQPRTCVAVAEIVNQPSKFVSSNPHYVVQDTDWIMCRYLLVKTATEPLVDHLEQKAPDLSHIPLVKLDPKHPLTLSGSAGGPKKIQFPEPSYKLDKLLTARQSEFLEEDFDEDDQVIFNTLDTPANSQQRETIVIEDSPSPPPAPIEDDWEHDAEWVEATVGHLMPPPVESSNTATMALQRELRAMIQEQDSAKSLKGLGWYMPPDFIGDNLFQWIVELHSFEETLPVAQDMKREGVNSVVFEIRFPPTFPHAPPFFRIIKPRMLPFIQGGGGHVTGGGSMCMDLLTSDGWLPSYSISSVLLQIRLAISNLEPRPARLAYGWDQPYSIQESLEGFKRAAKTHGWTVPDGIDRLVR</sequence>
<dbReference type="InterPro" id="IPR016135">
    <property type="entry name" value="UBQ-conjugating_enzyme/RWD"/>
</dbReference>
<dbReference type="GO" id="GO:0016779">
    <property type="term" value="F:nucleotidyltransferase activity"/>
    <property type="evidence" value="ECO:0007669"/>
    <property type="project" value="UniProtKB-KW"/>
</dbReference>
<dbReference type="PROSITE" id="PS50127">
    <property type="entry name" value="UBC_2"/>
    <property type="match status" value="1"/>
</dbReference>
<dbReference type="SUPFAM" id="SSF54495">
    <property type="entry name" value="UBC-like"/>
    <property type="match status" value="1"/>
</dbReference>
<evidence type="ECO:0000256" key="5">
    <source>
        <dbReference type="SAM" id="MobiDB-lite"/>
    </source>
</evidence>
<proteinExistence type="predicted"/>
<reference evidence="7" key="1">
    <citation type="journal article" date="2016" name="Mol. Biol. Evol.">
        <title>Comparative Genomics of Early-Diverging Mushroom-Forming Fungi Provides Insights into the Origins of Lignocellulose Decay Capabilities.</title>
        <authorList>
            <person name="Nagy L.G."/>
            <person name="Riley R."/>
            <person name="Tritt A."/>
            <person name="Adam C."/>
            <person name="Daum C."/>
            <person name="Floudas D."/>
            <person name="Sun H."/>
            <person name="Yadav J.S."/>
            <person name="Pangilinan J."/>
            <person name="Larsson K.H."/>
            <person name="Matsuura K."/>
            <person name="Barry K."/>
            <person name="Labutti K."/>
            <person name="Kuo R."/>
            <person name="Ohm R.A."/>
            <person name="Bhattacharya S.S."/>
            <person name="Shirouzu T."/>
            <person name="Yoshinaga Y."/>
            <person name="Martin F.M."/>
            <person name="Grigoriev I.V."/>
            <person name="Hibbett D.S."/>
        </authorList>
    </citation>
    <scope>NUCLEOTIDE SEQUENCE [LARGE SCALE GENOMIC DNA]</scope>
    <source>
        <strain evidence="7">CBS 109695</strain>
    </source>
</reference>
<feature type="region of interest" description="Disordered" evidence="5">
    <location>
        <begin position="297"/>
        <end position="327"/>
    </location>
</feature>
<feature type="compositionally biased region" description="Acidic residues" evidence="5">
    <location>
        <begin position="312"/>
        <end position="325"/>
    </location>
</feature>
<keyword evidence="2" id="KW-0808">Transferase</keyword>
<dbReference type="Gene3D" id="3.90.228.10">
    <property type="match status" value="1"/>
</dbReference>
<accession>A0A166CF80</accession>
<evidence type="ECO:0000256" key="3">
    <source>
        <dbReference type="ARBA" id="ARBA00022695"/>
    </source>
</evidence>
<dbReference type="PANTHER" id="PTHR21328">
    <property type="entry name" value="POLY ADP-RIBOSE POLYMERASE FAMILY, MEMBER PARP"/>
    <property type="match status" value="1"/>
</dbReference>
<organism evidence="7">
    <name type="scientific">Athelia psychrophila</name>
    <dbReference type="NCBI Taxonomy" id="1759441"/>
    <lineage>
        <taxon>Eukaryota</taxon>
        <taxon>Fungi</taxon>
        <taxon>Dikarya</taxon>
        <taxon>Basidiomycota</taxon>
        <taxon>Agaricomycotina</taxon>
        <taxon>Agaricomycetes</taxon>
        <taxon>Agaricomycetidae</taxon>
        <taxon>Atheliales</taxon>
        <taxon>Atheliaceae</taxon>
        <taxon>Athelia</taxon>
    </lineage>
</organism>
<keyword evidence="1" id="KW-0328">Glycosyltransferase</keyword>
<evidence type="ECO:0000256" key="1">
    <source>
        <dbReference type="ARBA" id="ARBA00022676"/>
    </source>
</evidence>
<dbReference type="InterPro" id="IPR012317">
    <property type="entry name" value="Poly(ADP-ribose)pol_cat_dom"/>
</dbReference>
<gene>
    <name evidence="7" type="ORF">FIBSPDRAFT_797593</name>
</gene>
<evidence type="ECO:0000313" key="7">
    <source>
        <dbReference type="EMBL" id="KZP13597.1"/>
    </source>
</evidence>
<dbReference type="STRING" id="436010.A0A166CF80"/>
<evidence type="ECO:0000256" key="2">
    <source>
        <dbReference type="ARBA" id="ARBA00022679"/>
    </source>
</evidence>
<dbReference type="InterPro" id="IPR051838">
    <property type="entry name" value="ARTD_PARP"/>
</dbReference>
<evidence type="ECO:0000256" key="4">
    <source>
        <dbReference type="ARBA" id="ARBA00023027"/>
    </source>
</evidence>
<dbReference type="OrthoDB" id="109543at2759"/>